<feature type="compositionally biased region" description="Polar residues" evidence="1">
    <location>
        <begin position="1"/>
        <end position="16"/>
    </location>
</feature>
<dbReference type="InterPro" id="IPR044822">
    <property type="entry name" value="Myb_DNA-bind_4"/>
</dbReference>
<proteinExistence type="predicted"/>
<feature type="domain" description="Myb/SANT-like DNA-binding" evidence="2">
    <location>
        <begin position="63"/>
        <end position="141"/>
    </location>
</feature>
<evidence type="ECO:0000313" key="3">
    <source>
        <dbReference type="EMBL" id="KAK3287598.1"/>
    </source>
</evidence>
<feature type="compositionally biased region" description="Acidic residues" evidence="1">
    <location>
        <begin position="30"/>
        <end position="45"/>
    </location>
</feature>
<name>A0AAE0LJL0_9CHLO</name>
<organism evidence="3 4">
    <name type="scientific">Cymbomonas tetramitiformis</name>
    <dbReference type="NCBI Taxonomy" id="36881"/>
    <lineage>
        <taxon>Eukaryota</taxon>
        <taxon>Viridiplantae</taxon>
        <taxon>Chlorophyta</taxon>
        <taxon>Pyramimonadophyceae</taxon>
        <taxon>Pyramimonadales</taxon>
        <taxon>Pyramimonadaceae</taxon>
        <taxon>Cymbomonas</taxon>
    </lineage>
</organism>
<comment type="caution">
    <text evidence="3">The sequence shown here is derived from an EMBL/GenBank/DDBJ whole genome shotgun (WGS) entry which is preliminary data.</text>
</comment>
<reference evidence="3 4" key="1">
    <citation type="journal article" date="2015" name="Genome Biol. Evol.">
        <title>Comparative Genomics of a Bacterivorous Green Alga Reveals Evolutionary Causalities and Consequences of Phago-Mixotrophic Mode of Nutrition.</title>
        <authorList>
            <person name="Burns J.A."/>
            <person name="Paasch A."/>
            <person name="Narechania A."/>
            <person name="Kim E."/>
        </authorList>
    </citation>
    <scope>NUCLEOTIDE SEQUENCE [LARGE SCALE GENOMIC DNA]</scope>
    <source>
        <strain evidence="3 4">PLY_AMNH</strain>
    </source>
</reference>
<gene>
    <name evidence="3" type="ORF">CYMTET_4898</name>
</gene>
<accession>A0AAE0LJL0</accession>
<dbReference type="EMBL" id="LGRX02000788">
    <property type="protein sequence ID" value="KAK3287598.1"/>
    <property type="molecule type" value="Genomic_DNA"/>
</dbReference>
<dbReference type="Pfam" id="PF13837">
    <property type="entry name" value="Myb_DNA-bind_4"/>
    <property type="match status" value="1"/>
</dbReference>
<evidence type="ECO:0000313" key="4">
    <source>
        <dbReference type="Proteomes" id="UP001190700"/>
    </source>
</evidence>
<protein>
    <recommendedName>
        <fullName evidence="2">Myb/SANT-like DNA-binding domain-containing protein</fullName>
    </recommendedName>
</protein>
<feature type="compositionally biased region" description="Low complexity" evidence="1">
    <location>
        <begin position="17"/>
        <end position="28"/>
    </location>
</feature>
<evidence type="ECO:0000256" key="1">
    <source>
        <dbReference type="SAM" id="MobiDB-lite"/>
    </source>
</evidence>
<keyword evidence="4" id="KW-1185">Reference proteome</keyword>
<dbReference type="Proteomes" id="UP001190700">
    <property type="component" value="Unassembled WGS sequence"/>
</dbReference>
<dbReference type="AlphaFoldDB" id="A0AAE0LJL0"/>
<feature type="region of interest" description="Disordered" evidence="1">
    <location>
        <begin position="1"/>
        <end position="59"/>
    </location>
</feature>
<evidence type="ECO:0000259" key="2">
    <source>
        <dbReference type="Pfam" id="PF13837"/>
    </source>
</evidence>
<feature type="region of interest" description="Disordered" evidence="1">
    <location>
        <begin position="186"/>
        <end position="217"/>
    </location>
</feature>
<sequence length="217" mass="24054">MNFIPTQTHTPRPSDNTSKSPQKSKPTSDVVEEPDSEGELGDDDFTQQSRKPAKKAKKAKATRWTWDEASTLWLIDCIERHPNCQGKVNFPKQVKDAWKLVHEEVIEKHPSVGTLQQCKNKWCSLKKRYKEIRDDQQSKKKHTTGTTRAQLDASTYKIFTALHAILGANQASAPSYIIDGAETVHTAPEASDTPSVRTPASGGKAPRECPSGPDTCS</sequence>